<feature type="compositionally biased region" description="Polar residues" evidence="1">
    <location>
        <begin position="285"/>
        <end position="313"/>
    </location>
</feature>
<evidence type="ECO:0000256" key="1">
    <source>
        <dbReference type="SAM" id="MobiDB-lite"/>
    </source>
</evidence>
<dbReference type="Proteomes" id="UP000694044">
    <property type="component" value="Unassembled WGS sequence"/>
</dbReference>
<comment type="caution">
    <text evidence="2">The sequence shown here is derived from an EMBL/GenBank/DDBJ whole genome shotgun (WGS) entry which is preliminary data.</text>
</comment>
<feature type="region of interest" description="Disordered" evidence="1">
    <location>
        <begin position="239"/>
        <end position="349"/>
    </location>
</feature>
<proteinExistence type="predicted"/>
<keyword evidence="3" id="KW-1185">Reference proteome</keyword>
<dbReference type="EMBL" id="JAGDFM010000092">
    <property type="protein sequence ID" value="KAG7386820.1"/>
    <property type="molecule type" value="Genomic_DNA"/>
</dbReference>
<reference evidence="2" key="1">
    <citation type="submission" date="2021-02" db="EMBL/GenBank/DDBJ databases">
        <authorList>
            <person name="Palmer J.M."/>
        </authorList>
    </citation>
    <scope>NUCLEOTIDE SEQUENCE</scope>
    <source>
        <strain evidence="2">SCRP734</strain>
    </source>
</reference>
<organism evidence="2 3">
    <name type="scientific">Phytophthora pseudosyringae</name>
    <dbReference type="NCBI Taxonomy" id="221518"/>
    <lineage>
        <taxon>Eukaryota</taxon>
        <taxon>Sar</taxon>
        <taxon>Stramenopiles</taxon>
        <taxon>Oomycota</taxon>
        <taxon>Peronosporomycetes</taxon>
        <taxon>Peronosporales</taxon>
        <taxon>Peronosporaceae</taxon>
        <taxon>Phytophthora</taxon>
    </lineage>
</organism>
<sequence>MNDEDARALAALQVDGSLSELVRLRGVATCPHCHRGFGRASLPIHVRRCRSLLPPTVEEEAAAMEQSQPVEPMGRKEARSLVDLCLRFVTRHFESVCMDRIVAFPEAEAALIASMPANLVHRMVVNLVKESKQVKTKNRESRATIETMESALQGARRDVAQLESARDWAATSRARMAEQQQISERLRRELDATKTELASAEAENQQLRAMTESADKKLLRLEAKINTLNAEKATLKKTSMEAQRREMEVTRQLDLVKKVSATNSANSRRKSTRSGSFHERAQHPEPQSTGGMSSRASLKSPSTSNSFTTQRCSPTYHVRPRARGSKIPYPPSIRRMQCEHQKQDEEVRN</sequence>
<dbReference type="OrthoDB" id="109290at2759"/>
<accession>A0A8T1W3R7</accession>
<feature type="compositionally biased region" description="Basic and acidic residues" evidence="1">
    <location>
        <begin position="336"/>
        <end position="349"/>
    </location>
</feature>
<evidence type="ECO:0000313" key="3">
    <source>
        <dbReference type="Proteomes" id="UP000694044"/>
    </source>
</evidence>
<dbReference type="AlphaFoldDB" id="A0A8T1W3R7"/>
<feature type="compositionally biased region" description="Basic and acidic residues" evidence="1">
    <location>
        <begin position="239"/>
        <end position="257"/>
    </location>
</feature>
<name>A0A8T1W3R7_9STRA</name>
<protein>
    <submittedName>
        <fullName evidence="2">Uncharacterized protein</fullName>
    </submittedName>
</protein>
<evidence type="ECO:0000313" key="2">
    <source>
        <dbReference type="EMBL" id="KAG7386820.1"/>
    </source>
</evidence>
<gene>
    <name evidence="2" type="ORF">PHYPSEUDO_015218</name>
</gene>